<keyword evidence="10 13" id="KW-0675">Receptor</keyword>
<keyword evidence="11" id="KW-0325">Glycoprotein</keyword>
<evidence type="ECO:0000256" key="5">
    <source>
        <dbReference type="ARBA" id="ARBA00022737"/>
    </source>
</evidence>
<dbReference type="PANTHER" id="PTHR23220">
    <property type="entry name" value="INTEGRIN ALPHA"/>
    <property type="match status" value="1"/>
</dbReference>
<evidence type="ECO:0000256" key="7">
    <source>
        <dbReference type="ARBA" id="ARBA00022989"/>
    </source>
</evidence>
<accession>A0A914Z8B3</accession>
<evidence type="ECO:0000256" key="12">
    <source>
        <dbReference type="PROSITE-ProRule" id="PRU00803"/>
    </source>
</evidence>
<protein>
    <submittedName>
        <fullName evidence="18">Integrin alpha-2 domain-containing protein</fullName>
    </submittedName>
</protein>
<evidence type="ECO:0000256" key="8">
    <source>
        <dbReference type="ARBA" id="ARBA00023037"/>
    </source>
</evidence>
<dbReference type="InterPro" id="IPR048285">
    <property type="entry name" value="Integrin_alpha_Ig-like_2"/>
</dbReference>
<dbReference type="GO" id="GO:0008305">
    <property type="term" value="C:integrin complex"/>
    <property type="evidence" value="ECO:0007669"/>
    <property type="project" value="InterPro"/>
</dbReference>
<keyword evidence="5" id="KW-0677">Repeat</keyword>
<dbReference type="AlphaFoldDB" id="A0A914Z8B3"/>
<dbReference type="Gene3D" id="1.20.5.930">
    <property type="entry name" value="Bicelle-embedded integrin alpha(iib) transmembrane segment"/>
    <property type="match status" value="1"/>
</dbReference>
<reference evidence="18" key="1">
    <citation type="submission" date="2022-11" db="UniProtKB">
        <authorList>
            <consortium name="WormBaseParasite"/>
        </authorList>
    </citation>
    <scope>IDENTIFICATION</scope>
</reference>
<dbReference type="InterPro" id="IPR013649">
    <property type="entry name" value="Integrin_alpha_Ig-like_1"/>
</dbReference>
<evidence type="ECO:0000256" key="2">
    <source>
        <dbReference type="ARBA" id="ARBA00008054"/>
    </source>
</evidence>
<dbReference type="Gene3D" id="2.60.40.1530">
    <property type="entry name" value="ntegrin, alpha v. Chain A, domain 4"/>
    <property type="match status" value="1"/>
</dbReference>
<evidence type="ECO:0000256" key="13">
    <source>
        <dbReference type="RuleBase" id="RU003762"/>
    </source>
</evidence>
<dbReference type="InterPro" id="IPR013517">
    <property type="entry name" value="FG-GAP"/>
</dbReference>
<dbReference type="PROSITE" id="PS00242">
    <property type="entry name" value="INTEGRIN_ALPHA"/>
    <property type="match status" value="1"/>
</dbReference>
<dbReference type="PANTHER" id="PTHR23220:SF122">
    <property type="entry name" value="INTEGRIN ALPHA-PS1"/>
    <property type="match status" value="1"/>
</dbReference>
<dbReference type="PRINTS" id="PR01185">
    <property type="entry name" value="INTEGRINA"/>
</dbReference>
<dbReference type="InterPro" id="IPR018184">
    <property type="entry name" value="Integrin_alpha_C_CS"/>
</dbReference>
<evidence type="ECO:0000256" key="10">
    <source>
        <dbReference type="ARBA" id="ARBA00023170"/>
    </source>
</evidence>
<dbReference type="WBParaSite" id="PSU_v2.g8098.t1">
    <property type="protein sequence ID" value="PSU_v2.g8098.t1"/>
    <property type="gene ID" value="PSU_v2.g8098"/>
</dbReference>
<evidence type="ECO:0000313" key="17">
    <source>
        <dbReference type="Proteomes" id="UP000887577"/>
    </source>
</evidence>
<evidence type="ECO:0000259" key="14">
    <source>
        <dbReference type="Pfam" id="PF08441"/>
    </source>
</evidence>
<proteinExistence type="inferred from homology"/>
<evidence type="ECO:0000256" key="3">
    <source>
        <dbReference type="ARBA" id="ARBA00022692"/>
    </source>
</evidence>
<dbReference type="Proteomes" id="UP000887577">
    <property type="component" value="Unplaced"/>
</dbReference>
<dbReference type="GO" id="GO:0007229">
    <property type="term" value="P:integrin-mediated signaling pathway"/>
    <property type="evidence" value="ECO:0007669"/>
    <property type="project" value="UniProtKB-KW"/>
</dbReference>
<dbReference type="InterPro" id="IPR028994">
    <property type="entry name" value="Integrin_alpha_N"/>
</dbReference>
<dbReference type="GO" id="GO:0007160">
    <property type="term" value="P:cell-matrix adhesion"/>
    <property type="evidence" value="ECO:0007669"/>
    <property type="project" value="TreeGrafter"/>
</dbReference>
<feature type="domain" description="Integrin alpha second immunoglobulin-like" evidence="15">
    <location>
        <begin position="647"/>
        <end position="793"/>
    </location>
</feature>
<evidence type="ECO:0000256" key="9">
    <source>
        <dbReference type="ARBA" id="ARBA00023136"/>
    </source>
</evidence>
<dbReference type="Gene3D" id="2.60.40.1460">
    <property type="entry name" value="Integrin domains. Chain A, domain 2"/>
    <property type="match status" value="1"/>
</dbReference>
<dbReference type="Pfam" id="PF01839">
    <property type="entry name" value="FG-GAP"/>
    <property type="match status" value="1"/>
</dbReference>
<dbReference type="Pfam" id="PF20805">
    <property type="entry name" value="Integrin_A_Ig_2"/>
    <property type="match status" value="1"/>
</dbReference>
<feature type="repeat" description="FG-GAP" evidence="12">
    <location>
        <begin position="317"/>
        <end position="380"/>
    </location>
</feature>
<dbReference type="GO" id="GO:0009897">
    <property type="term" value="C:external side of plasma membrane"/>
    <property type="evidence" value="ECO:0007669"/>
    <property type="project" value="TreeGrafter"/>
</dbReference>
<dbReference type="SMART" id="SM00191">
    <property type="entry name" value="Int_alpha"/>
    <property type="match status" value="4"/>
</dbReference>
<comment type="similarity">
    <text evidence="2 13">Belongs to the integrin alpha chain family.</text>
</comment>
<evidence type="ECO:0000259" key="16">
    <source>
        <dbReference type="Pfam" id="PF20806"/>
    </source>
</evidence>
<dbReference type="InterPro" id="IPR000413">
    <property type="entry name" value="Integrin_alpha"/>
</dbReference>
<evidence type="ECO:0000256" key="1">
    <source>
        <dbReference type="ARBA" id="ARBA00004479"/>
    </source>
</evidence>
<dbReference type="GO" id="GO:0048513">
    <property type="term" value="P:animal organ development"/>
    <property type="evidence" value="ECO:0007669"/>
    <property type="project" value="UniProtKB-ARBA"/>
</dbReference>
<evidence type="ECO:0000256" key="6">
    <source>
        <dbReference type="ARBA" id="ARBA00022889"/>
    </source>
</evidence>
<feature type="repeat" description="FG-GAP" evidence="12">
    <location>
        <begin position="455"/>
        <end position="517"/>
    </location>
</feature>
<feature type="domain" description="Integrin alpha third immunoglobulin-like" evidence="16">
    <location>
        <begin position="800"/>
        <end position="1040"/>
    </location>
</feature>
<sequence>MMLKIYKLILIFSIFYTSYGFNIDTSTALIRQGPNGSNFGFSVSPHLQSDQSMILVGAPRGESGQPGTKEAGSVYKCTLFGSEETRCDRLQVEYPLKNREDANKAPNKLSGRELHYLGKDSQLLGFTVQSTGLKNGGAIVCAPLIRFGNTSAFPEGVCYWLNNKLENIGIINTCNALPKTDRQNEYAVCEQGFSAYIDKNVILTGAPGARKWTGGVFGRYYPTANNDGDPESILDTYDRWTMSFEGRKERGILQSLTSHDYLGYSVRYGKFGFLNETTNDNKVFTIVSGASRVNQIGAVVFLPFQSSYENQILGLYENKFRLDGIQVGSAFGFALEVLDLNDDGYDDLLVSAPYEFHHDKEVERGGAVYVYFSRGEKQQNIDDKVFHDPYILRGYGIHSQFGASITKLGSINLDNFEDFAVGAPYANDGRGAVYIFHGSRFEDFKIQPSQIIEPDALTTYTGRLPLMTFGSSLASNVDLDSNGYNDLVVGAFGSDTAIVLRTRPIIDAMLDYEMETKHIQINAVCDRKARSCFKFTTKMKLIDKDNVGNGVQYLCELKIVPSGKGVKSRGLFKQTNKHEMQWNCGRKRDEEKAFDIIVPNNNEDWINPLTFNFSISVKPTEKTNQLLPIINSERSKRSFIIDFDKECGEDNKCTTDLQLEAMLRNMTRNDNGSFVSKVTQQDSITISFNVYNRGEKAYASTLYIYYNNDELDEPVLKADKGQFLDKEKVEDGIIAIKLGNPIKENDKRSFDLSFSLVRSKSERVSASLNFTAFVNSTSKEQNLENNKWEVDVRLIKEADLEVVGVSNPPIILFSGGESSPEDEEDIGHQVIHQYTVTNRGPFYAKNVSVSIDWPLELNYTQGKYVLYLLEDPVMEQNGKTTVCKVPKELKIVNPLDIHIEEIQRLSYSRVEYGRTKREIIEDSEVPGGVARSSFITPKNHNLNPKQINQHGENIDIYDVSCKDSTAICHRITCTIENIDADDSVLIEVRARLWNNTFSGTYTGIEYISISSYVQVSVDPKQGILESVTNNYAIVTTHAYPDRPSQEQKIEIWMIILAVLAAFLLLAALIFCCYKCGFFNRNRPTTSLLYQAQLKKEQDEYSSEA</sequence>
<dbReference type="Gene3D" id="2.60.40.1510">
    <property type="entry name" value="ntegrin, alpha v. Chain A, domain 3"/>
    <property type="match status" value="1"/>
</dbReference>
<dbReference type="Pfam" id="PF20806">
    <property type="entry name" value="Integrin_A_Ig_3"/>
    <property type="match status" value="1"/>
</dbReference>
<feature type="repeat" description="FG-GAP" evidence="12">
    <location>
        <begin position="25"/>
        <end position="86"/>
    </location>
</feature>
<feature type="domain" description="Integrin alpha first immunoglubulin-like" evidence="14">
    <location>
        <begin position="502"/>
        <end position="636"/>
    </location>
</feature>
<dbReference type="SUPFAM" id="SSF69318">
    <property type="entry name" value="Integrin alpha N-terminal domain"/>
    <property type="match status" value="1"/>
</dbReference>
<evidence type="ECO:0000259" key="15">
    <source>
        <dbReference type="Pfam" id="PF20805"/>
    </source>
</evidence>
<dbReference type="PROSITE" id="PS51470">
    <property type="entry name" value="FG_GAP"/>
    <property type="match status" value="4"/>
</dbReference>
<dbReference type="InterPro" id="IPR013519">
    <property type="entry name" value="Int_alpha_beta-p"/>
</dbReference>
<keyword evidence="8 13" id="KW-0401">Integrin</keyword>
<evidence type="ECO:0000256" key="11">
    <source>
        <dbReference type="ARBA" id="ARBA00023180"/>
    </source>
</evidence>
<keyword evidence="17" id="KW-1185">Reference proteome</keyword>
<keyword evidence="9 13" id="KW-0472">Membrane</keyword>
<keyword evidence="3 13" id="KW-0812">Transmembrane</keyword>
<feature type="repeat" description="FG-GAP" evidence="12">
    <location>
        <begin position="387"/>
        <end position="445"/>
    </location>
</feature>
<dbReference type="GO" id="GO:0098609">
    <property type="term" value="P:cell-cell adhesion"/>
    <property type="evidence" value="ECO:0007669"/>
    <property type="project" value="TreeGrafter"/>
</dbReference>
<dbReference type="InterPro" id="IPR032695">
    <property type="entry name" value="Integrin_dom_sf"/>
</dbReference>
<keyword evidence="6 13" id="KW-0130">Cell adhesion</keyword>
<dbReference type="Pfam" id="PF08441">
    <property type="entry name" value="Integrin_A_Ig_1"/>
    <property type="match status" value="1"/>
</dbReference>
<name>A0A914Z8B3_9BILA</name>
<evidence type="ECO:0000313" key="18">
    <source>
        <dbReference type="WBParaSite" id="PSU_v2.g8098.t1"/>
    </source>
</evidence>
<keyword evidence="7 13" id="KW-1133">Transmembrane helix</keyword>
<dbReference type="GO" id="GO:0005178">
    <property type="term" value="F:integrin binding"/>
    <property type="evidence" value="ECO:0007669"/>
    <property type="project" value="TreeGrafter"/>
</dbReference>
<dbReference type="GO" id="GO:0033627">
    <property type="term" value="P:cell adhesion mediated by integrin"/>
    <property type="evidence" value="ECO:0007669"/>
    <property type="project" value="TreeGrafter"/>
</dbReference>
<organism evidence="17 18">
    <name type="scientific">Panagrolaimus superbus</name>
    <dbReference type="NCBI Taxonomy" id="310955"/>
    <lineage>
        <taxon>Eukaryota</taxon>
        <taxon>Metazoa</taxon>
        <taxon>Ecdysozoa</taxon>
        <taxon>Nematoda</taxon>
        <taxon>Chromadorea</taxon>
        <taxon>Rhabditida</taxon>
        <taxon>Tylenchina</taxon>
        <taxon>Panagrolaimomorpha</taxon>
        <taxon>Panagrolaimoidea</taxon>
        <taxon>Panagrolaimidae</taxon>
        <taxon>Panagrolaimus</taxon>
    </lineage>
</organism>
<keyword evidence="4" id="KW-0732">Signal</keyword>
<feature type="transmembrane region" description="Helical" evidence="13">
    <location>
        <begin position="1051"/>
        <end position="1073"/>
    </location>
</feature>
<dbReference type="InterPro" id="IPR048286">
    <property type="entry name" value="Integrin_alpha_Ig-like_3"/>
</dbReference>
<evidence type="ECO:0000256" key="4">
    <source>
        <dbReference type="ARBA" id="ARBA00022729"/>
    </source>
</evidence>
<comment type="subcellular location">
    <subcellularLocation>
        <location evidence="1 13">Membrane</location>
        <topology evidence="1 13">Single-pass type I membrane protein</topology>
    </subcellularLocation>
</comment>
<dbReference type="SUPFAM" id="SSF69179">
    <property type="entry name" value="Integrin domains"/>
    <property type="match status" value="2"/>
</dbReference>
<dbReference type="Gene3D" id="2.130.10.130">
    <property type="entry name" value="Integrin alpha, N-terminal"/>
    <property type="match status" value="1"/>
</dbReference>